<dbReference type="EMBL" id="QFQB01000064">
    <property type="protein sequence ID" value="PZQ45072.1"/>
    <property type="molecule type" value="Genomic_DNA"/>
</dbReference>
<feature type="domain" description="DUF4942" evidence="1">
    <location>
        <begin position="269"/>
        <end position="367"/>
    </location>
</feature>
<dbReference type="AlphaFoldDB" id="A0A2W5MV33"/>
<proteinExistence type="predicted"/>
<dbReference type="Proteomes" id="UP000249417">
    <property type="component" value="Unassembled WGS sequence"/>
</dbReference>
<accession>A0A2W5MV33</accession>
<dbReference type="InterPro" id="IPR002052">
    <property type="entry name" value="DNA_methylase_N6_adenine_CS"/>
</dbReference>
<reference evidence="2 3" key="1">
    <citation type="submission" date="2017-08" db="EMBL/GenBank/DDBJ databases">
        <title>Infants hospitalized years apart are colonized by the same room-sourced microbial strains.</title>
        <authorList>
            <person name="Brooks B."/>
            <person name="Olm M.R."/>
            <person name="Firek B.A."/>
            <person name="Baker R."/>
            <person name="Thomas B.C."/>
            <person name="Morowitz M.J."/>
            <person name="Banfield J.F."/>
        </authorList>
    </citation>
    <scope>NUCLEOTIDE SEQUENCE [LARGE SCALE GENOMIC DNA]</scope>
    <source>
        <strain evidence="2">S2_005_002_R2_29</strain>
    </source>
</reference>
<evidence type="ECO:0000313" key="2">
    <source>
        <dbReference type="EMBL" id="PZQ45072.1"/>
    </source>
</evidence>
<dbReference type="InterPro" id="IPR029063">
    <property type="entry name" value="SAM-dependent_MTases_sf"/>
</dbReference>
<evidence type="ECO:0000259" key="1">
    <source>
        <dbReference type="Pfam" id="PF13708"/>
    </source>
</evidence>
<dbReference type="GO" id="GO:0008168">
    <property type="term" value="F:methyltransferase activity"/>
    <property type="evidence" value="ECO:0007669"/>
    <property type="project" value="InterPro"/>
</dbReference>
<protein>
    <recommendedName>
        <fullName evidence="1">DUF4942 domain-containing protein</fullName>
    </recommendedName>
</protein>
<sequence length="368" mass="42445">MFGTEFFPTPKFVIHKMLKKISPDARHFLEPSAGKGDIAEAIVEKKGRYTRDKVDCIEAAPELVAILVDKDFPVVGHDWLDYSGVCYYDAIVMNPPFSNGDDHLLKAWDFMHNGEIVCLLNEETIKNPHTAARKRLAAIIEAHGNVEFLGDCFSRGERKTGVNVAMVYLKKSSEDDKIELWANVTAEKSVNDNIGGDANMLAIRDNLGNMQHYYDKANEHMHMAFQHIRKAGLYLSANDVYTGQDYEKILQLAFKNINDAKAEFGRKHRRDAWMHVFNQMEFHKWLDKKQREEFVRDIERNGNIPFTKDNIKGTLENVFLQRGQLFEKSVANVFDELTRYYKGNTNHTEGWKTNDSYKVNRKIVFPWG</sequence>
<evidence type="ECO:0000313" key="3">
    <source>
        <dbReference type="Proteomes" id="UP000249417"/>
    </source>
</evidence>
<dbReference type="PROSITE" id="PS00092">
    <property type="entry name" value="N6_MTASE"/>
    <property type="match status" value="1"/>
</dbReference>
<dbReference type="GO" id="GO:0003676">
    <property type="term" value="F:nucleic acid binding"/>
    <property type="evidence" value="ECO:0007669"/>
    <property type="project" value="InterPro"/>
</dbReference>
<feature type="non-terminal residue" evidence="2">
    <location>
        <position position="368"/>
    </location>
</feature>
<dbReference type="Pfam" id="PF13708">
    <property type="entry name" value="DUF4942"/>
    <property type="match status" value="1"/>
</dbReference>
<comment type="caution">
    <text evidence="2">The sequence shown here is derived from an EMBL/GenBank/DDBJ whole genome shotgun (WGS) entry which is preliminary data.</text>
</comment>
<name>A0A2W5MV33_9BACT</name>
<dbReference type="InterPro" id="IPR031339">
    <property type="entry name" value="DUF4942"/>
</dbReference>
<dbReference type="Gene3D" id="3.40.50.150">
    <property type="entry name" value="Vaccinia Virus protein VP39"/>
    <property type="match status" value="1"/>
</dbReference>
<dbReference type="SUPFAM" id="SSF53335">
    <property type="entry name" value="S-adenosyl-L-methionine-dependent methyltransferases"/>
    <property type="match status" value="1"/>
</dbReference>
<organism evidence="2 3">
    <name type="scientific">Micavibrio aeruginosavorus</name>
    <dbReference type="NCBI Taxonomy" id="349221"/>
    <lineage>
        <taxon>Bacteria</taxon>
        <taxon>Pseudomonadati</taxon>
        <taxon>Bdellovibrionota</taxon>
        <taxon>Bdellovibrionia</taxon>
        <taxon>Bdellovibrionales</taxon>
        <taxon>Pseudobdellovibrionaceae</taxon>
        <taxon>Micavibrio</taxon>
    </lineage>
</organism>
<dbReference type="GO" id="GO:0032259">
    <property type="term" value="P:methylation"/>
    <property type="evidence" value="ECO:0007669"/>
    <property type="project" value="InterPro"/>
</dbReference>
<gene>
    <name evidence="2" type="ORF">DI551_08495</name>
</gene>